<dbReference type="PROSITE" id="PS50043">
    <property type="entry name" value="HTH_LUXR_2"/>
    <property type="match status" value="1"/>
</dbReference>
<dbReference type="InterPro" id="IPR011990">
    <property type="entry name" value="TPR-like_helical_dom_sf"/>
</dbReference>
<dbReference type="PANTHER" id="PTHR16305:SF35">
    <property type="entry name" value="TRANSCRIPTIONAL ACTIVATOR DOMAIN"/>
    <property type="match status" value="1"/>
</dbReference>
<dbReference type="SUPFAM" id="SSF46894">
    <property type="entry name" value="C-terminal effector domain of the bipartite response regulators"/>
    <property type="match status" value="1"/>
</dbReference>
<dbReference type="GO" id="GO:0005524">
    <property type="term" value="F:ATP binding"/>
    <property type="evidence" value="ECO:0007669"/>
    <property type="project" value="UniProtKB-KW"/>
</dbReference>
<dbReference type="GO" id="GO:0004016">
    <property type="term" value="F:adenylate cyclase activity"/>
    <property type="evidence" value="ECO:0007669"/>
    <property type="project" value="TreeGrafter"/>
</dbReference>
<dbReference type="SUPFAM" id="SSF52540">
    <property type="entry name" value="P-loop containing nucleoside triphosphate hydrolases"/>
    <property type="match status" value="1"/>
</dbReference>
<keyword evidence="1" id="KW-0547">Nucleotide-binding</keyword>
<evidence type="ECO:0000313" key="5">
    <source>
        <dbReference type="Proteomes" id="UP001149140"/>
    </source>
</evidence>
<dbReference type="SMART" id="SM00421">
    <property type="entry name" value="HTH_LUXR"/>
    <property type="match status" value="1"/>
</dbReference>
<evidence type="ECO:0000313" key="4">
    <source>
        <dbReference type="EMBL" id="MDA0159856.1"/>
    </source>
</evidence>
<gene>
    <name evidence="4" type="ORF">OM076_06250</name>
</gene>
<name>A0A9X3S171_9ACTN</name>
<evidence type="ECO:0000256" key="2">
    <source>
        <dbReference type="ARBA" id="ARBA00022840"/>
    </source>
</evidence>
<dbReference type="InterPro" id="IPR016032">
    <property type="entry name" value="Sig_transdc_resp-reg_C-effctor"/>
</dbReference>
<dbReference type="Gene3D" id="1.10.10.10">
    <property type="entry name" value="Winged helix-like DNA-binding domain superfamily/Winged helix DNA-binding domain"/>
    <property type="match status" value="1"/>
</dbReference>
<dbReference type="Pfam" id="PF13191">
    <property type="entry name" value="AAA_16"/>
    <property type="match status" value="1"/>
</dbReference>
<evidence type="ECO:0000256" key="1">
    <source>
        <dbReference type="ARBA" id="ARBA00022741"/>
    </source>
</evidence>
<dbReference type="Pfam" id="PF00196">
    <property type="entry name" value="GerE"/>
    <property type="match status" value="1"/>
</dbReference>
<reference evidence="4" key="1">
    <citation type="submission" date="2022-10" db="EMBL/GenBank/DDBJ databases">
        <title>The WGS of Solirubrobacter ginsenosidimutans DSM 21036.</title>
        <authorList>
            <person name="Jiang Z."/>
        </authorList>
    </citation>
    <scope>NUCLEOTIDE SEQUENCE</scope>
    <source>
        <strain evidence="4">DSM 21036</strain>
    </source>
</reference>
<dbReference type="AlphaFoldDB" id="A0A9X3S171"/>
<dbReference type="InterPro" id="IPR041664">
    <property type="entry name" value="AAA_16"/>
</dbReference>
<dbReference type="Gene3D" id="1.25.40.10">
    <property type="entry name" value="Tetratricopeptide repeat domain"/>
    <property type="match status" value="1"/>
</dbReference>
<dbReference type="Proteomes" id="UP001149140">
    <property type="component" value="Unassembled WGS sequence"/>
</dbReference>
<keyword evidence="5" id="KW-1185">Reference proteome</keyword>
<evidence type="ECO:0000259" key="3">
    <source>
        <dbReference type="PROSITE" id="PS50043"/>
    </source>
</evidence>
<dbReference type="InterPro" id="IPR027417">
    <property type="entry name" value="P-loop_NTPase"/>
</dbReference>
<dbReference type="InterPro" id="IPR036388">
    <property type="entry name" value="WH-like_DNA-bd_sf"/>
</dbReference>
<feature type="domain" description="HTH luxR-type" evidence="3">
    <location>
        <begin position="899"/>
        <end position="964"/>
    </location>
</feature>
<dbReference type="SUPFAM" id="SSF48452">
    <property type="entry name" value="TPR-like"/>
    <property type="match status" value="1"/>
</dbReference>
<dbReference type="EMBL" id="JAPDOD010000003">
    <property type="protein sequence ID" value="MDA0159856.1"/>
    <property type="molecule type" value="Genomic_DNA"/>
</dbReference>
<dbReference type="GO" id="GO:0006355">
    <property type="term" value="P:regulation of DNA-templated transcription"/>
    <property type="evidence" value="ECO:0007669"/>
    <property type="project" value="InterPro"/>
</dbReference>
<proteinExistence type="predicted"/>
<dbReference type="GO" id="GO:0005737">
    <property type="term" value="C:cytoplasm"/>
    <property type="evidence" value="ECO:0007669"/>
    <property type="project" value="TreeGrafter"/>
</dbReference>
<dbReference type="InterPro" id="IPR000792">
    <property type="entry name" value="Tscrpt_reg_LuxR_C"/>
</dbReference>
<sequence length="972" mass="104621">MAQRITSPRLIGRESQLERLRLLCARAVEGTFTLALVTGDAGIGKSRLVREFASSDVAAGALTLRGSCFPIAGEEAPYGPLVAALRDVPAKRLEAAVRGLPDALIAELASLLPALGRQAPAGRDGSRGAQGRQYEYLLELLARLADEAPVVLIIEDIQWADPSTLDFLSFVARNARHERILLVATHRLHDGRDLQALERYVDQLERCPAVETIALGPLTLAQVSEQIAAIQLRPADPASTRRITARTQGNPFYVEELIAHDGMAEAPLPASHAATLLERLSTLSPETQHVLQVLAAFGRAIEHDLLAKAVAIEEPALSKLLRTAVDAHVIEADGVTLTFRHALTREAVYDALLPGERQGLHAAVAKALYERPDLTDAAELAVQWRAAGQPAAALAASLEAARAAAGVYAYSEAVEHYTAAVALWSSADATDLDHAGMLLDAADTAYRAGADDLPIQWCQLGLAALGEDPDPRRAATFFERLGRYQDHHLDKSLSYYNEALLCLDETPSAERARLLGDESLTLTLSVRWDEARERAERALAVAQQAGADAEEGFARSVLGLVLAYLGEFDAAEAQLEEARRIGEALERPEDVSRAYVHLGEVLRLRGDLPGALAVMAAGLRAARRLGVEASYGRYFALNAAEDEFELGHWDAAQDRIDRLAGASLTWSETLLRLTVSGQLAAGRGEFERARAWLDEASGHLRESSATEWTAYVAACVIELLLTAGEPEQALATAAAELARVSGREEQLYTPALVAVAVRAAADVATAGGEASVEALHDAERHTNWLSAFLDDAAPPTARAQLAGARAEYARARGASSAEQWDRIACEWDRLQHPYRAAYARVREAEARLEGDGDRDAAAHALSKALTVAETLGATPLAEWANAFVARKRLRRAVVRRFESAGPEERLTRREREVLELVAEGRTNRQIGGALHITEGTAALHVSRILGKLDVKTRGQAAAVARRAGVVDGSDDG</sequence>
<organism evidence="4 5">
    <name type="scientific">Solirubrobacter ginsenosidimutans</name>
    <dbReference type="NCBI Taxonomy" id="490573"/>
    <lineage>
        <taxon>Bacteria</taxon>
        <taxon>Bacillati</taxon>
        <taxon>Actinomycetota</taxon>
        <taxon>Thermoleophilia</taxon>
        <taxon>Solirubrobacterales</taxon>
        <taxon>Solirubrobacteraceae</taxon>
        <taxon>Solirubrobacter</taxon>
    </lineage>
</organism>
<protein>
    <submittedName>
        <fullName evidence="4">AAA family ATPase</fullName>
    </submittedName>
</protein>
<keyword evidence="2" id="KW-0067">ATP-binding</keyword>
<accession>A0A9X3S171</accession>
<dbReference type="GO" id="GO:0003677">
    <property type="term" value="F:DNA binding"/>
    <property type="evidence" value="ECO:0007669"/>
    <property type="project" value="InterPro"/>
</dbReference>
<dbReference type="PANTHER" id="PTHR16305">
    <property type="entry name" value="TESTICULAR SOLUBLE ADENYLYL CYCLASE"/>
    <property type="match status" value="1"/>
</dbReference>
<dbReference type="PRINTS" id="PR00038">
    <property type="entry name" value="HTHLUXR"/>
</dbReference>
<comment type="caution">
    <text evidence="4">The sequence shown here is derived from an EMBL/GenBank/DDBJ whole genome shotgun (WGS) entry which is preliminary data.</text>
</comment>
<dbReference type="RefSeq" id="WP_270038621.1">
    <property type="nucleotide sequence ID" value="NZ_JAPDOD010000003.1"/>
</dbReference>